<evidence type="ECO:0008006" key="3">
    <source>
        <dbReference type="Google" id="ProtNLM"/>
    </source>
</evidence>
<comment type="caution">
    <text evidence="1">The sequence shown here is derived from an EMBL/GenBank/DDBJ whole genome shotgun (WGS) entry which is preliminary data.</text>
</comment>
<dbReference type="EMBL" id="JMQM01000001">
    <property type="protein sequence ID" value="KFB11030.1"/>
    <property type="molecule type" value="Genomic_DNA"/>
</dbReference>
<sequence>MASATDIANLALDILKEAPINSIDEDRPTARLIKRNFDVERDALLEYADWNFAMKRSALPADAEAPAFGWDHAYTLPADCLRLMPLTADGTTEGIPVDHEIEGGRILTNQTGPLLIRYVYRCDKYGTYPATFTLALAARLARKMAHWMTGKNSYVQVAQQLYRETMEEAWQSDAVQGTWPRAADNEWVNAR</sequence>
<accession>A0A084UDJ4</accession>
<gene>
    <name evidence="1" type="ORF">EL18_02072</name>
</gene>
<reference evidence="1 2" key="1">
    <citation type="submission" date="2014-05" db="EMBL/GenBank/DDBJ databases">
        <title>Draft Genome Sequence of Nitratireductor basaltis Strain UMTGB225, A Marine Bacterium Isolated from Green Barrel Tunicate.</title>
        <authorList>
            <person name="Gan H.Y."/>
        </authorList>
    </citation>
    <scope>NUCLEOTIDE SEQUENCE [LARGE SCALE GENOMIC DNA]</scope>
    <source>
        <strain evidence="1 2">UMTGB225</strain>
    </source>
</reference>
<dbReference type="STRING" id="472175.EL18_02072"/>
<dbReference type="Proteomes" id="UP000053675">
    <property type="component" value="Unassembled WGS sequence"/>
</dbReference>
<protein>
    <recommendedName>
        <fullName evidence="3">Phage protein</fullName>
    </recommendedName>
</protein>
<evidence type="ECO:0000313" key="2">
    <source>
        <dbReference type="Proteomes" id="UP000053675"/>
    </source>
</evidence>
<dbReference type="OrthoDB" id="7278537at2"/>
<evidence type="ECO:0000313" key="1">
    <source>
        <dbReference type="EMBL" id="KFB11030.1"/>
    </source>
</evidence>
<dbReference type="RefSeq" id="WP_051914003.1">
    <property type="nucleotide sequence ID" value="NZ_JMQM01000001.1"/>
</dbReference>
<proteinExistence type="predicted"/>
<dbReference type="eggNOG" id="ENOG502ZDSP">
    <property type="taxonomic scope" value="Bacteria"/>
</dbReference>
<dbReference type="PATRIC" id="fig|472175.3.peg.2075"/>
<dbReference type="AlphaFoldDB" id="A0A084UDJ4"/>
<name>A0A084UDJ4_9HYPH</name>
<keyword evidence="2" id="KW-1185">Reference proteome</keyword>
<organism evidence="1 2">
    <name type="scientific">Nitratireductor basaltis</name>
    <dbReference type="NCBI Taxonomy" id="472175"/>
    <lineage>
        <taxon>Bacteria</taxon>
        <taxon>Pseudomonadati</taxon>
        <taxon>Pseudomonadota</taxon>
        <taxon>Alphaproteobacteria</taxon>
        <taxon>Hyphomicrobiales</taxon>
        <taxon>Phyllobacteriaceae</taxon>
        <taxon>Nitratireductor</taxon>
    </lineage>
</organism>